<evidence type="ECO:0000313" key="5">
    <source>
        <dbReference type="EMBL" id="CAL8069938.1"/>
    </source>
</evidence>
<organism evidence="5 6">
    <name type="scientific">Orchesella dallaii</name>
    <dbReference type="NCBI Taxonomy" id="48710"/>
    <lineage>
        <taxon>Eukaryota</taxon>
        <taxon>Metazoa</taxon>
        <taxon>Ecdysozoa</taxon>
        <taxon>Arthropoda</taxon>
        <taxon>Hexapoda</taxon>
        <taxon>Collembola</taxon>
        <taxon>Entomobryomorpha</taxon>
        <taxon>Entomobryoidea</taxon>
        <taxon>Orchesellidae</taxon>
        <taxon>Orchesellinae</taxon>
        <taxon>Orchesella</taxon>
    </lineage>
</organism>
<keyword evidence="2" id="KW-0677">Repeat</keyword>
<dbReference type="InterPro" id="IPR050333">
    <property type="entry name" value="SLRP"/>
</dbReference>
<feature type="region of interest" description="Disordered" evidence="3">
    <location>
        <begin position="841"/>
        <end position="866"/>
    </location>
</feature>
<dbReference type="SMART" id="SM00364">
    <property type="entry name" value="LRR_BAC"/>
    <property type="match status" value="5"/>
</dbReference>
<keyword evidence="6" id="KW-1185">Reference proteome</keyword>
<keyword evidence="1" id="KW-0433">Leucine-rich repeat</keyword>
<evidence type="ECO:0000313" key="6">
    <source>
        <dbReference type="Proteomes" id="UP001642540"/>
    </source>
</evidence>
<evidence type="ECO:0000256" key="1">
    <source>
        <dbReference type="ARBA" id="ARBA00022614"/>
    </source>
</evidence>
<feature type="domain" description="PPM-type phosphatase" evidence="4">
    <location>
        <begin position="618"/>
        <end position="679"/>
    </location>
</feature>
<gene>
    <name evidence="5" type="ORF">ODALV1_LOCUS998</name>
</gene>
<evidence type="ECO:0000256" key="3">
    <source>
        <dbReference type="SAM" id="MobiDB-lite"/>
    </source>
</evidence>
<dbReference type="PANTHER" id="PTHR45712:SF22">
    <property type="entry name" value="INSULIN-LIKE GROWTH FACTOR-BINDING PROTEIN COMPLEX ACID LABILE SUBUNIT"/>
    <property type="match status" value="1"/>
</dbReference>
<comment type="caution">
    <text evidence="5">The sequence shown here is derived from an EMBL/GenBank/DDBJ whole genome shotgun (WGS) entry which is preliminary data.</text>
</comment>
<name>A0ABP1PKE1_9HEXA</name>
<dbReference type="Pfam" id="PF13855">
    <property type="entry name" value="LRR_8"/>
    <property type="match status" value="2"/>
</dbReference>
<dbReference type="PANTHER" id="PTHR45712">
    <property type="entry name" value="AGAP008170-PA"/>
    <property type="match status" value="1"/>
</dbReference>
<dbReference type="InterPro" id="IPR001611">
    <property type="entry name" value="Leu-rich_rpt"/>
</dbReference>
<feature type="region of interest" description="Disordered" evidence="3">
    <location>
        <begin position="720"/>
        <end position="788"/>
    </location>
</feature>
<dbReference type="PROSITE" id="PS51450">
    <property type="entry name" value="LRR"/>
    <property type="match status" value="2"/>
</dbReference>
<dbReference type="SUPFAM" id="SSF52058">
    <property type="entry name" value="L domain-like"/>
    <property type="match status" value="2"/>
</dbReference>
<evidence type="ECO:0000259" key="4">
    <source>
        <dbReference type="Pfam" id="PF00481"/>
    </source>
</evidence>
<feature type="region of interest" description="Disordered" evidence="3">
    <location>
        <begin position="884"/>
        <end position="904"/>
    </location>
</feature>
<dbReference type="Pfam" id="PF00481">
    <property type="entry name" value="PP2C"/>
    <property type="match status" value="1"/>
</dbReference>
<feature type="compositionally biased region" description="Polar residues" evidence="3">
    <location>
        <begin position="751"/>
        <end position="788"/>
    </location>
</feature>
<proteinExistence type="predicted"/>
<sequence length="1005" mass="112645">MGTESTKNPENSDGEVRNICDSLNETASSCSCGEAERCDSSVSRNNAFVSSEPTNIRIKQKHQIHNNMFDGSGGGESSPQTQDIIDTIINKDIIHHDQDSLPRGIQQGYFKNLTHLDISGNSAEKLDLRSLSRLEWLCCANNNLEVLSLSGSSLTYLDCSNNNLHSISVDPVPNNLTTLQISYNVIEDLPTWSWMVPELFVIFASHNRIRQLDCKFQNCLNNLPIRELYIHCNQIEFVSKDFIQRATKLKVLNLSQNHIEYMPNFGKKCGIQELSLSRNRLQDTDDKDALEFLIDCSHLKRLFLGFNKIEHLSERCLSGWKNMEELILCGNRIRHLPSKISSLGNLRVLRVHSNRLETVPALNKMPALKVVDLSHNNLRKINIENLISGGNLTYLDISCNERLTVNPDKLHSQKRPMNLVEVSNPRKKLPSGMKSNDSKQFPANPPWEIGFSELPDRNLTLSVTQYRDINLSFGKEALFGIFDGGDGNPAPKYIPKCIAKIYAEEKNINETNNVSLKYTLLNAMKNVRQLGSSKPIQGLVCLLSMVEEVSGTTRFCIDLAMIGGIRCLLVESGRKITRLTDMIEEGCEVTRSSSPTCSDSHSSLDSEESCKNNLNGNIPDPRLFSFPLTTKAEYLVIANQSLWNHMNEDEIISEIEANKNKKTVLVAKKLADLAQTHSCKACLSVIIVRFKWHFTTQTKHSDNQQQKITELGPLSYCSSEYSSDLSNPPVTTPDSAIDSDRSSRTSSSSSPCDTVNTRTNVIKRQQRNTSAKSVVQRNNSLSDDNESVANTSISQMSVEQFKCWEYMLEQNTKLLFKKELDSLSKGVFQRNQKLRKSVHFPYQQEQNQPVTNNKNKSAQNLTNKSTSPGFYTLSKAKSLSHLFSGGGVEPHRATPELSTPAPPQFIFPSNGHTFTNTFANKFPAVLNSTQPPFFGSVRASANKNGLVGGPNAAYFGTVQRIVPPAALSHYPAYYPPSEIQEIKNFDSVDHDSRLKKYWENKITEL</sequence>
<reference evidence="5 6" key="1">
    <citation type="submission" date="2024-08" db="EMBL/GenBank/DDBJ databases">
        <authorList>
            <person name="Cucini C."/>
            <person name="Frati F."/>
        </authorList>
    </citation>
    <scope>NUCLEOTIDE SEQUENCE [LARGE SCALE GENOMIC DNA]</scope>
</reference>
<dbReference type="Gene3D" id="3.60.40.10">
    <property type="entry name" value="PPM-type phosphatase domain"/>
    <property type="match status" value="1"/>
</dbReference>
<protein>
    <recommendedName>
        <fullName evidence="4">PPM-type phosphatase domain-containing protein</fullName>
    </recommendedName>
</protein>
<dbReference type="InterPro" id="IPR036457">
    <property type="entry name" value="PPM-type-like_dom_sf"/>
</dbReference>
<dbReference type="InterPro" id="IPR001932">
    <property type="entry name" value="PPM-type_phosphatase-like_dom"/>
</dbReference>
<dbReference type="EMBL" id="CAXLJM020000004">
    <property type="protein sequence ID" value="CAL8069938.1"/>
    <property type="molecule type" value="Genomic_DNA"/>
</dbReference>
<feature type="compositionally biased region" description="Polar residues" evidence="3">
    <location>
        <begin position="843"/>
        <end position="866"/>
    </location>
</feature>
<evidence type="ECO:0000256" key="2">
    <source>
        <dbReference type="ARBA" id="ARBA00022737"/>
    </source>
</evidence>
<dbReference type="InterPro" id="IPR003591">
    <property type="entry name" value="Leu-rich_rpt_typical-subtyp"/>
</dbReference>
<dbReference type="InterPro" id="IPR032675">
    <property type="entry name" value="LRR_dom_sf"/>
</dbReference>
<dbReference type="Gene3D" id="3.80.10.10">
    <property type="entry name" value="Ribonuclease Inhibitor"/>
    <property type="match status" value="2"/>
</dbReference>
<dbReference type="SMART" id="SM00369">
    <property type="entry name" value="LRR_TYP"/>
    <property type="match status" value="5"/>
</dbReference>
<accession>A0ABP1PKE1</accession>
<dbReference type="Proteomes" id="UP001642540">
    <property type="component" value="Unassembled WGS sequence"/>
</dbReference>
<dbReference type="SUPFAM" id="SSF81606">
    <property type="entry name" value="PP2C-like"/>
    <property type="match status" value="1"/>
</dbReference>